<evidence type="ECO:0000313" key="3">
    <source>
        <dbReference type="Proteomes" id="UP000006038"/>
    </source>
</evidence>
<dbReference type="EnsemblPlants" id="OB10G14120.1">
    <property type="protein sequence ID" value="OB10G14120.1"/>
    <property type="gene ID" value="OB10G14120"/>
</dbReference>
<keyword evidence="1" id="KW-0812">Transmembrane</keyword>
<dbReference type="Gramene" id="OB10G14120.1">
    <property type="protein sequence ID" value="OB10G14120.1"/>
    <property type="gene ID" value="OB10G14120"/>
</dbReference>
<keyword evidence="1" id="KW-0472">Membrane</keyword>
<reference evidence="2" key="2">
    <citation type="submission" date="2013-04" db="UniProtKB">
        <authorList>
            <consortium name="EnsemblPlants"/>
        </authorList>
    </citation>
    <scope>IDENTIFICATION</scope>
</reference>
<sequence length="58" mass="6936">MGSIKAKSSVLWFFVLMFISSFLWQRRENAFHKNCITIFSYFTFLGFSDSFKFSTQFL</sequence>
<proteinExistence type="predicted"/>
<feature type="transmembrane region" description="Helical" evidence="1">
    <location>
        <begin position="6"/>
        <end position="24"/>
    </location>
</feature>
<dbReference type="AlphaFoldDB" id="J3N1L4"/>
<reference evidence="2" key="1">
    <citation type="journal article" date="2013" name="Nat. Commun.">
        <title>Whole-genome sequencing of Oryza brachyantha reveals mechanisms underlying Oryza genome evolution.</title>
        <authorList>
            <person name="Chen J."/>
            <person name="Huang Q."/>
            <person name="Gao D."/>
            <person name="Wang J."/>
            <person name="Lang Y."/>
            <person name="Liu T."/>
            <person name="Li B."/>
            <person name="Bai Z."/>
            <person name="Luis Goicoechea J."/>
            <person name="Liang C."/>
            <person name="Chen C."/>
            <person name="Zhang W."/>
            <person name="Sun S."/>
            <person name="Liao Y."/>
            <person name="Zhang X."/>
            <person name="Yang L."/>
            <person name="Song C."/>
            <person name="Wang M."/>
            <person name="Shi J."/>
            <person name="Liu G."/>
            <person name="Liu J."/>
            <person name="Zhou H."/>
            <person name="Zhou W."/>
            <person name="Yu Q."/>
            <person name="An N."/>
            <person name="Chen Y."/>
            <person name="Cai Q."/>
            <person name="Wang B."/>
            <person name="Liu B."/>
            <person name="Min J."/>
            <person name="Huang Y."/>
            <person name="Wu H."/>
            <person name="Li Z."/>
            <person name="Zhang Y."/>
            <person name="Yin Y."/>
            <person name="Song W."/>
            <person name="Jiang J."/>
            <person name="Jackson S.A."/>
            <person name="Wing R.A."/>
            <person name="Wang J."/>
            <person name="Chen M."/>
        </authorList>
    </citation>
    <scope>NUCLEOTIDE SEQUENCE [LARGE SCALE GENOMIC DNA]</scope>
    <source>
        <strain evidence="2">cv. IRGC 101232</strain>
    </source>
</reference>
<keyword evidence="3" id="KW-1185">Reference proteome</keyword>
<dbReference type="Proteomes" id="UP000006038">
    <property type="component" value="Chromosome 10"/>
</dbReference>
<protein>
    <submittedName>
        <fullName evidence="2">Uncharacterized protein</fullName>
    </submittedName>
</protein>
<accession>J3N1L4</accession>
<evidence type="ECO:0000256" key="1">
    <source>
        <dbReference type="SAM" id="Phobius"/>
    </source>
</evidence>
<organism evidence="2">
    <name type="scientific">Oryza brachyantha</name>
    <name type="common">malo sina</name>
    <dbReference type="NCBI Taxonomy" id="4533"/>
    <lineage>
        <taxon>Eukaryota</taxon>
        <taxon>Viridiplantae</taxon>
        <taxon>Streptophyta</taxon>
        <taxon>Embryophyta</taxon>
        <taxon>Tracheophyta</taxon>
        <taxon>Spermatophyta</taxon>
        <taxon>Magnoliopsida</taxon>
        <taxon>Liliopsida</taxon>
        <taxon>Poales</taxon>
        <taxon>Poaceae</taxon>
        <taxon>BOP clade</taxon>
        <taxon>Oryzoideae</taxon>
        <taxon>Oryzeae</taxon>
        <taxon>Oryzinae</taxon>
        <taxon>Oryza</taxon>
    </lineage>
</organism>
<dbReference type="HOGENOM" id="CLU_2985162_0_0_1"/>
<evidence type="ECO:0000313" key="2">
    <source>
        <dbReference type="EnsemblPlants" id="OB10G14120.1"/>
    </source>
</evidence>
<name>J3N1L4_ORYBR</name>
<keyword evidence="1" id="KW-1133">Transmembrane helix</keyword>